<keyword evidence="2" id="KW-0812">Transmembrane</keyword>
<feature type="region of interest" description="Disordered" evidence="1">
    <location>
        <begin position="70"/>
        <end position="111"/>
    </location>
</feature>
<dbReference type="GO" id="GO:0044183">
    <property type="term" value="F:protein folding chaperone"/>
    <property type="evidence" value="ECO:0007669"/>
    <property type="project" value="TreeGrafter"/>
</dbReference>
<dbReference type="GO" id="GO:0051087">
    <property type="term" value="F:protein-folding chaperone binding"/>
    <property type="evidence" value="ECO:0007669"/>
    <property type="project" value="TreeGrafter"/>
</dbReference>
<evidence type="ECO:0000256" key="2">
    <source>
        <dbReference type="SAM" id="Phobius"/>
    </source>
</evidence>
<dbReference type="SUPFAM" id="SSF46565">
    <property type="entry name" value="Chaperone J-domain"/>
    <property type="match status" value="1"/>
</dbReference>
<organism evidence="4 5">
    <name type="scientific">Drechslerella dactyloides</name>
    <name type="common">Nematode-trapping fungus</name>
    <name type="synonym">Arthrobotrys dactyloides</name>
    <dbReference type="NCBI Taxonomy" id="74499"/>
    <lineage>
        <taxon>Eukaryota</taxon>
        <taxon>Fungi</taxon>
        <taxon>Dikarya</taxon>
        <taxon>Ascomycota</taxon>
        <taxon>Pezizomycotina</taxon>
        <taxon>Orbiliomycetes</taxon>
        <taxon>Orbiliales</taxon>
        <taxon>Orbiliaceae</taxon>
        <taxon>Drechslerella</taxon>
    </lineage>
</organism>
<dbReference type="GO" id="GO:0051082">
    <property type="term" value="F:unfolded protein binding"/>
    <property type="evidence" value="ECO:0007669"/>
    <property type="project" value="TreeGrafter"/>
</dbReference>
<dbReference type="PROSITE" id="PS50076">
    <property type="entry name" value="DNAJ_2"/>
    <property type="match status" value="1"/>
</dbReference>
<feature type="transmembrane region" description="Helical" evidence="2">
    <location>
        <begin position="139"/>
        <end position="168"/>
    </location>
</feature>
<gene>
    <name evidence="4" type="ORF">Dda_0306</name>
</gene>
<feature type="region of interest" description="Disordered" evidence="1">
    <location>
        <begin position="579"/>
        <end position="701"/>
    </location>
</feature>
<dbReference type="SMART" id="SM00271">
    <property type="entry name" value="DnaJ"/>
    <property type="match status" value="1"/>
</dbReference>
<feature type="domain" description="J" evidence="3">
    <location>
        <begin position="7"/>
        <end position="76"/>
    </location>
</feature>
<feature type="compositionally biased region" description="Basic residues" evidence="1">
    <location>
        <begin position="358"/>
        <end position="377"/>
    </location>
</feature>
<keyword evidence="2" id="KW-1133">Transmembrane helix</keyword>
<dbReference type="CDD" id="cd06257">
    <property type="entry name" value="DnaJ"/>
    <property type="match status" value="1"/>
</dbReference>
<evidence type="ECO:0000256" key="1">
    <source>
        <dbReference type="SAM" id="MobiDB-lite"/>
    </source>
</evidence>
<proteinExistence type="predicted"/>
<dbReference type="PRINTS" id="PR00625">
    <property type="entry name" value="JDOMAIN"/>
</dbReference>
<feature type="region of interest" description="Disordered" evidence="1">
    <location>
        <begin position="351"/>
        <end position="490"/>
    </location>
</feature>
<dbReference type="EMBL" id="JAQGDS010000001">
    <property type="protein sequence ID" value="KAJ6264164.1"/>
    <property type="molecule type" value="Genomic_DNA"/>
</dbReference>
<keyword evidence="2" id="KW-0472">Membrane</keyword>
<evidence type="ECO:0000313" key="4">
    <source>
        <dbReference type="EMBL" id="KAJ6264164.1"/>
    </source>
</evidence>
<dbReference type="InterPro" id="IPR001623">
    <property type="entry name" value="DnaJ_domain"/>
</dbReference>
<dbReference type="GO" id="GO:0005737">
    <property type="term" value="C:cytoplasm"/>
    <property type="evidence" value="ECO:0007669"/>
    <property type="project" value="TreeGrafter"/>
</dbReference>
<dbReference type="Gene3D" id="1.10.287.110">
    <property type="entry name" value="DnaJ domain"/>
    <property type="match status" value="1"/>
</dbReference>
<evidence type="ECO:0000259" key="3">
    <source>
        <dbReference type="PROSITE" id="PS50076"/>
    </source>
</evidence>
<sequence length="729" mass="77738">MASNDVDYYEVLCISPAATRDEIRKAYKVQALKTHPDRVPANHPDRPARTRQFQLVNDAYYTLSDPVRKRDYDATRPAPRTSRTRAQEGAGWADPGPGPGASGRPSGGQWHDEQFGDFFEEMMAEEGLNNEVREGTGKFWAIIGAISGALLGYIIYNTTGFVLGLVMGNRLGAIRDRKGKSVYEVFQEMPQADKMRNRQGGQSRRTNPRNQQFDHDVFEGLPIRRWDKKWLWFAKKNTPPPPPPELPLPKDTHLLTPMSQTLLKAARNGTLGQPQPDDVRTTTRLFLTNKWTVIPREDEPSEPEYLGRPPDTYSQHSRLVRKTVNGKVLIVEEEIEDVYIEPAVANGAAAIVDANQSNKKRPPPPRRKAGRGRKPGFKKMVTFSEDGRALPTGEARATPSAVAQSSIPEGEGEDDVEMGDAEDGTPDDNENSNDGEGSAEPEKEPEVAPTPQPEKAAVPEVVAEPAKREATVEPMAIVSPTPAPASPAAPAVASPVAAPVVAPVVSPVAAPAAVPVAVAAASPVVSPVPPVAEPLDDAMEGVKVKSPSPPVPEISMEQPEAPVETLAEAPVEVPVEAPMEAPPTEAPMAEAPMEEAPVEAPVEAPAEPTPPPATEAAIAKAPTPIPSPPAPAAEVITPPLKSPSPVAAPVAAPVEAPAEAPPAAVEPEKAPTPPAVNPLKRKSPSDEDVGELQEPGLDQHEVSIALAIAERESHDETLTPLAVATSSTE</sequence>
<reference evidence="4" key="1">
    <citation type="submission" date="2023-01" db="EMBL/GenBank/DDBJ databases">
        <title>The chitinases involved in constricting ring structure development in the nematode-trapping fungus Drechslerella dactyloides.</title>
        <authorList>
            <person name="Wang R."/>
            <person name="Zhang L."/>
            <person name="Tang P."/>
            <person name="Li S."/>
            <person name="Liang L."/>
        </authorList>
    </citation>
    <scope>NUCLEOTIDE SEQUENCE</scope>
    <source>
        <strain evidence="4">YMF1.00031</strain>
    </source>
</reference>
<evidence type="ECO:0000313" key="5">
    <source>
        <dbReference type="Proteomes" id="UP001221413"/>
    </source>
</evidence>
<feature type="region of interest" description="Disordered" evidence="1">
    <location>
        <begin position="539"/>
        <end position="567"/>
    </location>
</feature>
<dbReference type="Proteomes" id="UP001221413">
    <property type="component" value="Unassembled WGS sequence"/>
</dbReference>
<accession>A0AAD6J4B7</accession>
<feature type="region of interest" description="Disordered" evidence="1">
    <location>
        <begin position="710"/>
        <end position="729"/>
    </location>
</feature>
<protein>
    <submittedName>
        <fullName evidence="4">Zonadhesin</fullName>
    </submittedName>
</protein>
<dbReference type="PANTHER" id="PTHR43948">
    <property type="entry name" value="DNAJ HOMOLOG SUBFAMILY B"/>
    <property type="match status" value="1"/>
</dbReference>
<feature type="compositionally biased region" description="Low complexity" evidence="1">
    <location>
        <begin position="643"/>
        <end position="665"/>
    </location>
</feature>
<dbReference type="Pfam" id="PF00226">
    <property type="entry name" value="DnaJ"/>
    <property type="match status" value="1"/>
</dbReference>
<dbReference type="GO" id="GO:0005634">
    <property type="term" value="C:nucleus"/>
    <property type="evidence" value="ECO:0007669"/>
    <property type="project" value="TreeGrafter"/>
</dbReference>
<feature type="compositionally biased region" description="Low complexity" evidence="1">
    <location>
        <begin position="453"/>
        <end position="464"/>
    </location>
</feature>
<dbReference type="PANTHER" id="PTHR43948:SF21">
    <property type="entry name" value="DNAJ DOMAIN-CONTAINING PROTEIN"/>
    <property type="match status" value="1"/>
</dbReference>
<dbReference type="AlphaFoldDB" id="A0AAD6J4B7"/>
<name>A0AAD6J4B7_DREDA</name>
<dbReference type="InterPro" id="IPR036869">
    <property type="entry name" value="J_dom_sf"/>
</dbReference>
<comment type="caution">
    <text evidence="4">The sequence shown here is derived from an EMBL/GenBank/DDBJ whole genome shotgun (WGS) entry which is preliminary data.</text>
</comment>
<feature type="compositionally biased region" description="Acidic residues" evidence="1">
    <location>
        <begin position="410"/>
        <end position="439"/>
    </location>
</feature>
<keyword evidence="5" id="KW-1185">Reference proteome</keyword>